<name>A0AAV3TZV3_9ALTE</name>
<dbReference type="Pfam" id="PF22818">
    <property type="entry name" value="ApeI-like"/>
    <property type="match status" value="1"/>
</dbReference>
<evidence type="ECO:0000259" key="1">
    <source>
        <dbReference type="Pfam" id="PF22818"/>
    </source>
</evidence>
<organism evidence="2 3">
    <name type="scientific">Halioxenophilus aromaticivorans</name>
    <dbReference type="NCBI Taxonomy" id="1306992"/>
    <lineage>
        <taxon>Bacteria</taxon>
        <taxon>Pseudomonadati</taxon>
        <taxon>Pseudomonadota</taxon>
        <taxon>Gammaproteobacteria</taxon>
        <taxon>Alteromonadales</taxon>
        <taxon>Alteromonadaceae</taxon>
        <taxon>Halioxenophilus</taxon>
    </lineage>
</organism>
<feature type="domain" description="ApeI dehydratase-like" evidence="1">
    <location>
        <begin position="26"/>
        <end position="120"/>
    </location>
</feature>
<dbReference type="InterPro" id="IPR054545">
    <property type="entry name" value="ApeI-like"/>
</dbReference>
<comment type="caution">
    <text evidence="2">The sequence shown here is derived from an EMBL/GenBank/DDBJ whole genome shotgun (WGS) entry which is preliminary data.</text>
</comment>
<dbReference type="RefSeq" id="WP_345418657.1">
    <property type="nucleotide sequence ID" value="NZ_AP031496.1"/>
</dbReference>
<dbReference type="Gene3D" id="3.10.129.10">
    <property type="entry name" value="Hotdog Thioesterase"/>
    <property type="match status" value="1"/>
</dbReference>
<dbReference type="Proteomes" id="UP001409585">
    <property type="component" value="Unassembled WGS sequence"/>
</dbReference>
<dbReference type="AlphaFoldDB" id="A0AAV3TZV3"/>
<dbReference type="EMBL" id="BAABLX010000007">
    <property type="protein sequence ID" value="GAA4936101.1"/>
    <property type="molecule type" value="Genomic_DNA"/>
</dbReference>
<keyword evidence="3" id="KW-1185">Reference proteome</keyword>
<gene>
    <name evidence="2" type="ORF">GCM10025791_12240</name>
</gene>
<dbReference type="InterPro" id="IPR029069">
    <property type="entry name" value="HotDog_dom_sf"/>
</dbReference>
<protein>
    <recommendedName>
        <fullName evidence="1">ApeI dehydratase-like domain-containing protein</fullName>
    </recommendedName>
</protein>
<accession>A0AAV3TZV3</accession>
<dbReference type="SUPFAM" id="SSF54637">
    <property type="entry name" value="Thioesterase/thiol ester dehydrase-isomerase"/>
    <property type="match status" value="1"/>
</dbReference>
<proteinExistence type="predicted"/>
<evidence type="ECO:0000313" key="3">
    <source>
        <dbReference type="Proteomes" id="UP001409585"/>
    </source>
</evidence>
<reference evidence="3" key="1">
    <citation type="journal article" date="2019" name="Int. J. Syst. Evol. Microbiol.">
        <title>The Global Catalogue of Microorganisms (GCM) 10K type strain sequencing project: providing services to taxonomists for standard genome sequencing and annotation.</title>
        <authorList>
            <consortium name="The Broad Institute Genomics Platform"/>
            <consortium name="The Broad Institute Genome Sequencing Center for Infectious Disease"/>
            <person name="Wu L."/>
            <person name="Ma J."/>
        </authorList>
    </citation>
    <scope>NUCLEOTIDE SEQUENCE [LARGE SCALE GENOMIC DNA]</scope>
    <source>
        <strain evidence="3">JCM 19134</strain>
    </source>
</reference>
<evidence type="ECO:0000313" key="2">
    <source>
        <dbReference type="EMBL" id="GAA4936101.1"/>
    </source>
</evidence>
<sequence length="127" mass="14398">MTNTITYPSPANEWPHLKALNASHAQSSAWQLTLFVADDCRWFNGHFPGNPVLPGVVQLHWAQFFARQLADLKRITQVKSLKFNKIILPNTEVSLTLTVLREKQRVNFQYFSGDDVCSSGTFSGEFL</sequence>